<evidence type="ECO:0000313" key="2">
    <source>
        <dbReference type="Proteomes" id="UP000830375"/>
    </source>
</evidence>
<comment type="caution">
    <text evidence="1">The sequence shown here is derived from an EMBL/GenBank/DDBJ whole genome shotgun (WGS) entry which is preliminary data.</text>
</comment>
<name>A0ABQ8KYY4_LABRO</name>
<accession>A0ABQ8KYY4</accession>
<evidence type="ECO:0000313" key="1">
    <source>
        <dbReference type="EMBL" id="KAI2642449.1"/>
    </source>
</evidence>
<protein>
    <submittedName>
        <fullName evidence="1">KH homology domain-containing protein 4</fullName>
    </submittedName>
</protein>
<proteinExistence type="predicted"/>
<sequence length="86" mass="9410">MWLATRALASATHTTAQGRRQVVAQQLPVQNLLVFADLNSGTSATSGCWPGGGDVEQILDRVVLEQFIGHQKIRRWRGSSATAQHR</sequence>
<gene>
    <name evidence="1" type="ORF">H4Q32_024141</name>
</gene>
<keyword evidence="2" id="KW-1185">Reference proteome</keyword>
<reference evidence="1 2" key="1">
    <citation type="submission" date="2022-01" db="EMBL/GenBank/DDBJ databases">
        <title>A high-quality chromosome-level genome assembly of rohu carp, Labeo rohita.</title>
        <authorList>
            <person name="Arick M.A. II"/>
            <person name="Hsu C.-Y."/>
            <person name="Magbanua Z."/>
            <person name="Pechanova O."/>
            <person name="Grover C."/>
            <person name="Miller E."/>
            <person name="Thrash A."/>
            <person name="Ezzel L."/>
            <person name="Alam S."/>
            <person name="Benzie J."/>
            <person name="Hamilton M."/>
            <person name="Karsi A."/>
            <person name="Lawrence M.L."/>
            <person name="Peterson D.G."/>
        </authorList>
    </citation>
    <scope>NUCLEOTIDE SEQUENCE [LARGE SCALE GENOMIC DNA]</scope>
    <source>
        <strain evidence="2">BAU-BD-2019</strain>
        <tissue evidence="1">Blood</tissue>
    </source>
</reference>
<organism evidence="1 2">
    <name type="scientific">Labeo rohita</name>
    <name type="common">Indian major carp</name>
    <name type="synonym">Cyprinus rohita</name>
    <dbReference type="NCBI Taxonomy" id="84645"/>
    <lineage>
        <taxon>Eukaryota</taxon>
        <taxon>Metazoa</taxon>
        <taxon>Chordata</taxon>
        <taxon>Craniata</taxon>
        <taxon>Vertebrata</taxon>
        <taxon>Euteleostomi</taxon>
        <taxon>Actinopterygii</taxon>
        <taxon>Neopterygii</taxon>
        <taxon>Teleostei</taxon>
        <taxon>Ostariophysi</taxon>
        <taxon>Cypriniformes</taxon>
        <taxon>Cyprinidae</taxon>
        <taxon>Labeoninae</taxon>
        <taxon>Labeonini</taxon>
        <taxon>Labeo</taxon>
    </lineage>
</organism>
<dbReference type="Proteomes" id="UP000830375">
    <property type="component" value="Unassembled WGS sequence"/>
</dbReference>
<dbReference type="EMBL" id="JACTAM010002837">
    <property type="protein sequence ID" value="KAI2642449.1"/>
    <property type="molecule type" value="Genomic_DNA"/>
</dbReference>